<dbReference type="Proteomes" id="UP001500506">
    <property type="component" value="Unassembled WGS sequence"/>
</dbReference>
<evidence type="ECO:0000259" key="10">
    <source>
        <dbReference type="PROSITE" id="PS51194"/>
    </source>
</evidence>
<evidence type="ECO:0000256" key="8">
    <source>
        <dbReference type="ARBA" id="ARBA00034808"/>
    </source>
</evidence>
<dbReference type="InterPro" id="IPR029057">
    <property type="entry name" value="PRTase-like"/>
</dbReference>
<dbReference type="GO" id="GO:0004386">
    <property type="term" value="F:helicase activity"/>
    <property type="evidence" value="ECO:0007669"/>
    <property type="project" value="UniProtKB-KW"/>
</dbReference>
<evidence type="ECO:0000256" key="2">
    <source>
        <dbReference type="ARBA" id="ARBA00022741"/>
    </source>
</evidence>
<evidence type="ECO:0000256" key="3">
    <source>
        <dbReference type="ARBA" id="ARBA00022801"/>
    </source>
</evidence>
<dbReference type="PROSITE" id="PS51194">
    <property type="entry name" value="HELICASE_CTER"/>
    <property type="match status" value="1"/>
</dbReference>
<keyword evidence="4" id="KW-0067">ATP-binding</keyword>
<dbReference type="CDD" id="cd06223">
    <property type="entry name" value="PRTases_typeI"/>
    <property type="match status" value="1"/>
</dbReference>
<dbReference type="Gene3D" id="3.40.50.300">
    <property type="entry name" value="P-loop containing nucleotide triphosphate hydrolases"/>
    <property type="match status" value="2"/>
</dbReference>
<name>A0ABN2KKH2_9MICO</name>
<dbReference type="PROSITE" id="PS51192">
    <property type="entry name" value="HELICASE_ATP_BIND_1"/>
    <property type="match status" value="1"/>
</dbReference>
<keyword evidence="3" id="KW-0378">Hydrolase</keyword>
<proteinExistence type="inferred from homology"/>
<dbReference type="EMBL" id="BAAANH010000003">
    <property type="protein sequence ID" value="GAA1758090.1"/>
    <property type="molecule type" value="Genomic_DNA"/>
</dbReference>
<dbReference type="Gene3D" id="3.40.50.2020">
    <property type="match status" value="1"/>
</dbReference>
<reference evidence="11 12" key="1">
    <citation type="journal article" date="2019" name="Int. J. Syst. Evol. Microbiol.">
        <title>The Global Catalogue of Microorganisms (GCM) 10K type strain sequencing project: providing services to taxonomists for standard genome sequencing and annotation.</title>
        <authorList>
            <consortium name="The Broad Institute Genomics Platform"/>
            <consortium name="The Broad Institute Genome Sequencing Center for Infectious Disease"/>
            <person name="Wu L."/>
            <person name="Ma J."/>
        </authorList>
    </citation>
    <scope>NUCLEOTIDE SEQUENCE [LARGE SCALE GENOMIC DNA]</scope>
    <source>
        <strain evidence="11 12">JCM 14319</strain>
    </source>
</reference>
<comment type="catalytic activity">
    <reaction evidence="7">
        <text>Couples ATP hydrolysis with the unwinding of duplex DNA by translocating in the 3'-5' direction.</text>
        <dbReference type="EC" id="5.6.2.4"/>
    </reaction>
</comment>
<feature type="domain" description="Helicase C-terminal" evidence="10">
    <location>
        <begin position="249"/>
        <end position="409"/>
    </location>
</feature>
<evidence type="ECO:0000256" key="4">
    <source>
        <dbReference type="ARBA" id="ARBA00022840"/>
    </source>
</evidence>
<sequence>MTPDAPTDTRADTREAALAALRDLVGRDDAVFHDGQYEAIAALVDGRRRALVVQRTGWGKSAVYFVATLLLRRQGAGPTVLVSPLLALMRDQIAAAERAGVRAVAINSTNPHEWADVLARLDRDEVDVLLVSPERLNNPSFREQQLPALVRRIGMLVVDEAHCISDWGHDFRPDYRRLRELITRMPPGVPVLATTATANSRVVADVAEQLGAETSDRSGGDADVLTIHGPLARTSLRLGVLRLADSKTRLGWLLSHLDDLPGSGIIYTLTVSAAENTARLLREAGHEVRAYTGQTPTEEREESEGLLKRNEVKALVATSALGMGFDKPDLGFVLHLGAPSSPVAYYQQVGRAGRATENADVLLLPGTEDPDIWRYFATASMPDRDRAERVIDALELERPTSTPALEALVDIRRTPLELLLKVLDVDGAVRRVQGGWVATGEPWVYDAERYGRIAAARVAEQQHMIDYERTGGCRMEFLQRSLDDATATACGRCDNCAGAWYPTDVAGEAAVAASGALDRVGVPIEPRAQWPTGVDRLGVGVKGRIAADERPAEGRALARLTDLGWGNALREIFAPGAADAPVSPPVLAACVRVLAEWRWEERPVAIVAMPSRSRPVLVDSLARGLADVGRLPYLGAMAIDGDGPRGEPGGNSAYRLAQVWGRFTADGLELPDGPVLLVDDLADSRWTLTVAARELRRAGATDVLPFVLALRG</sequence>
<dbReference type="SUPFAM" id="SSF52540">
    <property type="entry name" value="P-loop containing nucleoside triphosphate hydrolases"/>
    <property type="match status" value="1"/>
</dbReference>
<dbReference type="Pfam" id="PF00271">
    <property type="entry name" value="Helicase_C"/>
    <property type="match status" value="1"/>
</dbReference>
<accession>A0ABN2KKH2</accession>
<dbReference type="InterPro" id="IPR011545">
    <property type="entry name" value="DEAD/DEAH_box_helicase_dom"/>
</dbReference>
<comment type="similarity">
    <text evidence="1">Belongs to the helicase family. RecQ subfamily.</text>
</comment>
<evidence type="ECO:0000259" key="9">
    <source>
        <dbReference type="PROSITE" id="PS51192"/>
    </source>
</evidence>
<dbReference type="Pfam" id="PF00270">
    <property type="entry name" value="DEAD"/>
    <property type="match status" value="1"/>
</dbReference>
<organism evidence="11 12">
    <name type="scientific">Agromyces humatus</name>
    <dbReference type="NCBI Taxonomy" id="279573"/>
    <lineage>
        <taxon>Bacteria</taxon>
        <taxon>Bacillati</taxon>
        <taxon>Actinomycetota</taxon>
        <taxon>Actinomycetes</taxon>
        <taxon>Micrococcales</taxon>
        <taxon>Microbacteriaceae</taxon>
        <taxon>Agromyces</taxon>
    </lineage>
</organism>
<evidence type="ECO:0000313" key="11">
    <source>
        <dbReference type="EMBL" id="GAA1758090.1"/>
    </source>
</evidence>
<protein>
    <recommendedName>
        <fullName evidence="8">DNA 3'-5' helicase</fullName>
        <ecNumber evidence="8">5.6.2.4</ecNumber>
    </recommendedName>
</protein>
<dbReference type="RefSeq" id="WP_232498932.1">
    <property type="nucleotide sequence ID" value="NZ_BAAANH010000003.1"/>
</dbReference>
<evidence type="ECO:0000256" key="7">
    <source>
        <dbReference type="ARBA" id="ARBA00034617"/>
    </source>
</evidence>
<evidence type="ECO:0000313" key="12">
    <source>
        <dbReference type="Proteomes" id="UP001500506"/>
    </source>
</evidence>
<dbReference type="InterPro" id="IPR027417">
    <property type="entry name" value="P-loop_NTPase"/>
</dbReference>
<comment type="caution">
    <text evidence="11">The sequence shown here is derived from an EMBL/GenBank/DDBJ whole genome shotgun (WGS) entry which is preliminary data.</text>
</comment>
<dbReference type="SMART" id="SM00490">
    <property type="entry name" value="HELICc"/>
    <property type="match status" value="1"/>
</dbReference>
<dbReference type="PANTHER" id="PTHR13710">
    <property type="entry name" value="DNA HELICASE RECQ FAMILY MEMBER"/>
    <property type="match status" value="1"/>
</dbReference>
<evidence type="ECO:0000256" key="6">
    <source>
        <dbReference type="ARBA" id="ARBA00023235"/>
    </source>
</evidence>
<gene>
    <name evidence="11" type="ORF">GCM10009747_16000</name>
</gene>
<dbReference type="InterPro" id="IPR000836">
    <property type="entry name" value="PRTase_dom"/>
</dbReference>
<evidence type="ECO:0000256" key="1">
    <source>
        <dbReference type="ARBA" id="ARBA00005446"/>
    </source>
</evidence>
<evidence type="ECO:0000256" key="5">
    <source>
        <dbReference type="ARBA" id="ARBA00023125"/>
    </source>
</evidence>
<keyword evidence="11" id="KW-0347">Helicase</keyword>
<dbReference type="SUPFAM" id="SSF53271">
    <property type="entry name" value="PRTase-like"/>
    <property type="match status" value="1"/>
</dbReference>
<dbReference type="InterPro" id="IPR014001">
    <property type="entry name" value="Helicase_ATP-bd"/>
</dbReference>
<dbReference type="InterPro" id="IPR001650">
    <property type="entry name" value="Helicase_C-like"/>
</dbReference>
<keyword evidence="6" id="KW-0413">Isomerase</keyword>
<dbReference type="PROSITE" id="PS00690">
    <property type="entry name" value="DEAH_ATP_HELICASE"/>
    <property type="match status" value="1"/>
</dbReference>
<keyword evidence="12" id="KW-1185">Reference proteome</keyword>
<keyword evidence="2" id="KW-0547">Nucleotide-binding</keyword>
<dbReference type="SMART" id="SM00487">
    <property type="entry name" value="DEXDc"/>
    <property type="match status" value="1"/>
</dbReference>
<dbReference type="InterPro" id="IPR002464">
    <property type="entry name" value="DNA/RNA_helicase_DEAH_CS"/>
</dbReference>
<keyword evidence="5" id="KW-0238">DNA-binding</keyword>
<dbReference type="EC" id="5.6.2.4" evidence="8"/>
<dbReference type="PANTHER" id="PTHR13710:SF105">
    <property type="entry name" value="ATP-DEPENDENT DNA HELICASE Q1"/>
    <property type="match status" value="1"/>
</dbReference>
<feature type="domain" description="Helicase ATP-binding" evidence="9">
    <location>
        <begin position="41"/>
        <end position="216"/>
    </location>
</feature>